<evidence type="ECO:0000256" key="4">
    <source>
        <dbReference type="ARBA" id="ARBA00044746"/>
    </source>
</evidence>
<evidence type="ECO:0000259" key="8">
    <source>
        <dbReference type="Pfam" id="PF09759"/>
    </source>
</evidence>
<dbReference type="SUPFAM" id="SSF48371">
    <property type="entry name" value="ARM repeat"/>
    <property type="match status" value="1"/>
</dbReference>
<feature type="region of interest" description="Disordered" evidence="7">
    <location>
        <begin position="517"/>
        <end position="591"/>
    </location>
</feature>
<dbReference type="InterPro" id="IPR051374">
    <property type="entry name" value="Ataxin-10/CTR86_families"/>
</dbReference>
<evidence type="ECO:0000256" key="1">
    <source>
        <dbReference type="ARBA" id="ARBA00008384"/>
    </source>
</evidence>
<evidence type="ECO:0000313" key="9">
    <source>
        <dbReference type="EMBL" id="KAK3050620.1"/>
    </source>
</evidence>
<dbReference type="InterPro" id="IPR019156">
    <property type="entry name" value="Ataxin-10_domain"/>
</dbReference>
<feature type="compositionally biased region" description="Pro residues" evidence="7">
    <location>
        <begin position="962"/>
        <end position="971"/>
    </location>
</feature>
<feature type="compositionally biased region" description="Gly residues" evidence="7">
    <location>
        <begin position="1398"/>
        <end position="1407"/>
    </location>
</feature>
<feature type="compositionally biased region" description="Polar residues" evidence="7">
    <location>
        <begin position="531"/>
        <end position="545"/>
    </location>
</feature>
<feature type="region of interest" description="Disordered" evidence="7">
    <location>
        <begin position="1191"/>
        <end position="1230"/>
    </location>
</feature>
<evidence type="ECO:0000256" key="5">
    <source>
        <dbReference type="ARBA" id="ARBA00044801"/>
    </source>
</evidence>
<reference evidence="9" key="1">
    <citation type="submission" date="2023-04" db="EMBL/GenBank/DDBJ databases">
        <title>Black Yeasts Isolated from many extreme environments.</title>
        <authorList>
            <person name="Coleine C."/>
            <person name="Stajich J.E."/>
            <person name="Selbmann L."/>
        </authorList>
    </citation>
    <scope>NUCLEOTIDE SEQUENCE</scope>
    <source>
        <strain evidence="9">CCFEE 5312</strain>
    </source>
</reference>
<dbReference type="InterPro" id="IPR011989">
    <property type="entry name" value="ARM-like"/>
</dbReference>
<comment type="caution">
    <text evidence="9">The sequence shown here is derived from an EMBL/GenBank/DDBJ whole genome shotgun (WGS) entry which is preliminary data.</text>
</comment>
<proteinExistence type="inferred from homology"/>
<organism evidence="9 10">
    <name type="scientific">Extremus antarcticus</name>
    <dbReference type="NCBI Taxonomy" id="702011"/>
    <lineage>
        <taxon>Eukaryota</taxon>
        <taxon>Fungi</taxon>
        <taxon>Dikarya</taxon>
        <taxon>Ascomycota</taxon>
        <taxon>Pezizomycotina</taxon>
        <taxon>Dothideomycetes</taxon>
        <taxon>Dothideomycetidae</taxon>
        <taxon>Mycosphaerellales</taxon>
        <taxon>Extremaceae</taxon>
        <taxon>Extremus</taxon>
    </lineage>
</organism>
<dbReference type="EMBL" id="JAWDJX010000031">
    <property type="protein sequence ID" value="KAK3050620.1"/>
    <property type="molecule type" value="Genomic_DNA"/>
</dbReference>
<comment type="similarity">
    <text evidence="1">Belongs to the ataxin-10 family.</text>
</comment>
<dbReference type="PANTHER" id="PTHR13255:SF0">
    <property type="entry name" value="ATAXIN-10"/>
    <property type="match status" value="1"/>
</dbReference>
<keyword evidence="3" id="KW-0131">Cell cycle</keyword>
<gene>
    <name evidence="9" type="ORF">LTR09_008260</name>
</gene>
<dbReference type="Proteomes" id="UP001271007">
    <property type="component" value="Unassembled WGS sequence"/>
</dbReference>
<feature type="compositionally biased region" description="Basic and acidic residues" evidence="7">
    <location>
        <begin position="17"/>
        <end position="26"/>
    </location>
</feature>
<evidence type="ECO:0000256" key="2">
    <source>
        <dbReference type="ARBA" id="ARBA00022618"/>
    </source>
</evidence>
<name>A0AAJ0G747_9PEZI</name>
<feature type="compositionally biased region" description="Acidic residues" evidence="7">
    <location>
        <begin position="550"/>
        <end position="579"/>
    </location>
</feature>
<feature type="region of interest" description="Disordered" evidence="7">
    <location>
        <begin position="937"/>
        <end position="994"/>
    </location>
</feature>
<accession>A0AAJ0G747</accession>
<feature type="region of interest" description="Disordered" evidence="7">
    <location>
        <begin position="1375"/>
        <end position="1407"/>
    </location>
</feature>
<keyword evidence="10" id="KW-1185">Reference proteome</keyword>
<feature type="domain" description="Ataxin-10" evidence="8">
    <location>
        <begin position="1080"/>
        <end position="1152"/>
    </location>
</feature>
<keyword evidence="2" id="KW-0132">Cell division</keyword>
<dbReference type="InterPro" id="IPR016024">
    <property type="entry name" value="ARM-type_fold"/>
</dbReference>
<evidence type="ECO:0000256" key="3">
    <source>
        <dbReference type="ARBA" id="ARBA00023306"/>
    </source>
</evidence>
<dbReference type="Gene3D" id="1.25.10.10">
    <property type="entry name" value="Leucine-rich Repeat Variant"/>
    <property type="match status" value="1"/>
</dbReference>
<feature type="compositionally biased region" description="Basic and acidic residues" evidence="7">
    <location>
        <begin position="1375"/>
        <end position="1397"/>
    </location>
</feature>
<dbReference type="Pfam" id="PF09759">
    <property type="entry name" value="Atx10homo_assoc"/>
    <property type="match status" value="1"/>
</dbReference>
<sequence>MNLHDNEVPRAYSPARPPREFTPDEKRARAHSTFIRLALPPYTIHFKSPTYLDSTVLDLLDKRVVKETLKTTSQDVWVRTGIGTDARFWHELVLLLKAAIPSLERRSFQHWDPSSVDYDSTSGALIAGNYPGLWRDLERLNDVVSISRNLLTQGEEVQNIASSYCIDIEIFRLINCCVRVTARGYDGNANTGEEEKWQWVVNAYKKLLITSLQFLNNLVAQNEKKKCMLWTSLFDHTSETGYLEEELIPGEMPKPRKPLPPITSTDILLAYGRDENNSRVSPLEFQAAQMTFQNEGWKSLPANAAAAKKHAEPNGYVYFVSQYKDVCMEDFRAVHKRSPSLAEIHRNMPHYWHMHQADTPRMWAYWQDEFDRALLDYREDEQEWYAYHQDPKAWERDVMYGRPPPPPRRVGRSWEPKEVEQRIRELEDQMAEECKSECAGHGYCEDPVECEKKAKTSALPNPLDPRTANEKYDSRMLFTSEAGTKILESGKAELMKRLEGYADAGASVAQRRISTTRSAPLPVTGGHVAQAANTNGVHRSRSSSYAVEDAFAEESLDEDEEEEEESEEEGEEEDEEEDYPGSTEDGRGLLTDVPLILGPSEIEVLPMLIMSGHVIAPATEEPDRRNNYKNIDPTKEDAFEEALPENVLENGAKLRTHLLLSQTPGRNLLRELLIFVAAWDLREEELYFKFMVRILEAILRHGLMPYAYHAFRDRSRSKDIISPAQAVIMKLLTCIFRQRNENIRKHLRGELLEGEILSDTYLHTVKGYNVVRPTHSEKAEIDWLRKRHRIAVEEKKRLGLLPTAVDLRLLNFVFTEFRQHIIPQTCALIFLQGQIHRGRASPDDFPLNLWDMERMYEGVYQFLEFFAVLSEEQGRVPICDEGLEREIYGEIIWGAKEEEESMGGLTGTWKNILAGWEMASELVTLLRELEGGIPKVGATIPQPKAPAAQPMSASFDGKTASTPPPPPPPKPQRSMSADAAMNMAQPRPASAPTPVAIERPFDVEEDADADAEDLVSPHTIPSSLTPGGQAQQLYEAEHPLAYPEDPLNSLAPNALVAHHADLQNPHDQDEPSDFEWRNLKKLTVLVLSSLIWKNKLVQDQVRKSGGLEALVGCCRHDENNPYIREHAVMCLRFAVENCEENAQILVKLAEERGQLNGRLGARIGEKGMKRMVTDGIPKEVLDANGYETFVDTKGQTGLRRKDGVAGSSHTSAPPPPPPPPPPASAASYKASSKNMREWVARSQLELDELLPSLSAATQSYIQSLPTSSPGTSISVSGISGGQVTLGAKVTLDRSSLASSAGGSAAGSAADKGLDLLRTAMMNLPLNDSDSKGWHQFPDAQTAQMAVEGIKGMIGQEGLDLIAEEAAQQEFVEEMKRADRREAEEARRVVEDEEERRGGQGAEGNGQG</sequence>
<dbReference type="GO" id="GO:0051301">
    <property type="term" value="P:cell division"/>
    <property type="evidence" value="ECO:0007669"/>
    <property type="project" value="UniProtKB-KW"/>
</dbReference>
<dbReference type="PANTHER" id="PTHR13255">
    <property type="entry name" value="ATAXIN-10"/>
    <property type="match status" value="1"/>
</dbReference>
<feature type="region of interest" description="Disordered" evidence="7">
    <location>
        <begin position="1"/>
        <end position="26"/>
    </location>
</feature>
<comment type="function">
    <text evidence="4">May play a role in the regulation of cytokinesis.</text>
</comment>
<evidence type="ECO:0000256" key="7">
    <source>
        <dbReference type="SAM" id="MobiDB-lite"/>
    </source>
</evidence>
<protein>
    <recommendedName>
        <fullName evidence="5">Ataxin-10 homolog</fullName>
    </recommendedName>
    <alternativeName>
        <fullName evidence="6">Copper transport protein 86</fullName>
    </alternativeName>
</protein>
<dbReference type="GO" id="GO:0005829">
    <property type="term" value="C:cytosol"/>
    <property type="evidence" value="ECO:0007669"/>
    <property type="project" value="TreeGrafter"/>
</dbReference>
<evidence type="ECO:0000256" key="6">
    <source>
        <dbReference type="ARBA" id="ARBA00044805"/>
    </source>
</evidence>
<feature type="compositionally biased region" description="Pro residues" evidence="7">
    <location>
        <begin position="1212"/>
        <end position="1223"/>
    </location>
</feature>
<evidence type="ECO:0000313" key="10">
    <source>
        <dbReference type="Proteomes" id="UP001271007"/>
    </source>
</evidence>